<evidence type="ECO:0000256" key="1">
    <source>
        <dbReference type="ARBA" id="ARBA00022737"/>
    </source>
</evidence>
<dbReference type="Gene3D" id="1.25.40.10">
    <property type="entry name" value="Tetratricopeptide repeat domain"/>
    <property type="match status" value="1"/>
</dbReference>
<evidence type="ECO:0000256" key="3">
    <source>
        <dbReference type="PROSITE-ProRule" id="PRU00339"/>
    </source>
</evidence>
<dbReference type="PANTHER" id="PTHR44858">
    <property type="entry name" value="TETRATRICOPEPTIDE REPEAT PROTEIN 6"/>
    <property type="match status" value="1"/>
</dbReference>
<comment type="caution">
    <text evidence="5">The sequence shown here is derived from an EMBL/GenBank/DDBJ whole genome shotgun (WGS) entry which is preliminary data.</text>
</comment>
<reference evidence="5" key="1">
    <citation type="submission" date="2021-02" db="EMBL/GenBank/DDBJ databases">
        <title>Genome-Resolved Metagenomics of a Microbial Community Performing Photosynthetic Biological Nutrient Removal.</title>
        <authorList>
            <person name="Mcdaniel E.A."/>
        </authorList>
    </citation>
    <scope>NUCLEOTIDE SEQUENCE</scope>
    <source>
        <strain evidence="5">UWPOB_OBS1</strain>
    </source>
</reference>
<evidence type="ECO:0000313" key="5">
    <source>
        <dbReference type="EMBL" id="MBN8662824.1"/>
    </source>
</evidence>
<feature type="repeat" description="TPR" evidence="3">
    <location>
        <begin position="572"/>
        <end position="605"/>
    </location>
</feature>
<dbReference type="PANTHER" id="PTHR44858:SF1">
    <property type="entry name" value="UDP-N-ACETYLGLUCOSAMINE--PEPTIDE N-ACETYLGLUCOSAMINYLTRANSFERASE SPINDLY-RELATED"/>
    <property type="match status" value="1"/>
</dbReference>
<feature type="region of interest" description="Disordered" evidence="4">
    <location>
        <begin position="274"/>
        <end position="299"/>
    </location>
</feature>
<dbReference type="GO" id="GO:0046813">
    <property type="term" value="P:receptor-mediated virion attachment to host cell"/>
    <property type="evidence" value="ECO:0007669"/>
    <property type="project" value="TreeGrafter"/>
</dbReference>
<dbReference type="InterPro" id="IPR011990">
    <property type="entry name" value="TPR-like_helical_dom_sf"/>
</dbReference>
<feature type="compositionally biased region" description="Polar residues" evidence="4">
    <location>
        <begin position="395"/>
        <end position="406"/>
    </location>
</feature>
<feature type="repeat" description="TPR" evidence="3">
    <location>
        <begin position="640"/>
        <end position="673"/>
    </location>
</feature>
<dbReference type="InterPro" id="IPR019734">
    <property type="entry name" value="TPR_rpt"/>
</dbReference>
<dbReference type="Proteomes" id="UP000664277">
    <property type="component" value="Unassembled WGS sequence"/>
</dbReference>
<dbReference type="PROSITE" id="PS50293">
    <property type="entry name" value="TPR_REGION"/>
    <property type="match status" value="1"/>
</dbReference>
<organism evidence="5 6">
    <name type="scientific">Candidatus Obscuribacter phosphatis</name>
    <dbReference type="NCBI Taxonomy" id="1906157"/>
    <lineage>
        <taxon>Bacteria</taxon>
        <taxon>Bacillati</taxon>
        <taxon>Candidatus Melainabacteria</taxon>
        <taxon>Candidatus Obscuribacterales</taxon>
        <taxon>Candidatus Obscuribacteraceae</taxon>
        <taxon>Candidatus Obscuribacter</taxon>
    </lineage>
</organism>
<dbReference type="AlphaFoldDB" id="A0A8J7PAE7"/>
<feature type="region of interest" description="Disordered" evidence="4">
    <location>
        <begin position="359"/>
        <end position="535"/>
    </location>
</feature>
<feature type="compositionally biased region" description="Low complexity" evidence="4">
    <location>
        <begin position="411"/>
        <end position="437"/>
    </location>
</feature>
<accession>A0A8J7PAE7</accession>
<feature type="repeat" description="TPR" evidence="3">
    <location>
        <begin position="606"/>
        <end position="639"/>
    </location>
</feature>
<name>A0A8J7PAE7_9BACT</name>
<dbReference type="Pfam" id="PF13432">
    <property type="entry name" value="TPR_16"/>
    <property type="match status" value="1"/>
</dbReference>
<proteinExistence type="predicted"/>
<dbReference type="EMBL" id="JAFLCK010000056">
    <property type="protein sequence ID" value="MBN8662824.1"/>
    <property type="molecule type" value="Genomic_DNA"/>
</dbReference>
<dbReference type="SMART" id="SM00028">
    <property type="entry name" value="TPR"/>
    <property type="match status" value="5"/>
</dbReference>
<evidence type="ECO:0000313" key="6">
    <source>
        <dbReference type="Proteomes" id="UP000664277"/>
    </source>
</evidence>
<keyword evidence="1" id="KW-0677">Repeat</keyword>
<sequence length="725" mass="74505">MTETNAVADSRVFVQGLQEAISRLPGITFRAGLLLSCTLLIGVSAPDLQSSSLLLSVAQAQAEGLPIRDLTLDGNGQLVIVFGTGGAFPPSPSISEMAPPNKRLVIDFHDAGFDGTVPSSDVLTGRFVGAIPSVKGFRCAAVKGVKGTIARLVLDLDDASDLKARVAKVEEGAVTIAFTGGRSGAQVAAGAVAGGAGGAATAAATAAATSQSSADAYDAYYNQFRQQKETESPLSNEWTSRRGNLSEVGGKVAIKPITNVSNWMGSFWKKDKPDAAGEPLDKSVAEKSVAEKPAKEKVGSAGLPLLSSKAAEAAAADAEVKEADGAAKPGGVSGMTEAAAGKAKAAAAMLTKGMKIWKRKGGEQQSNQTQGQAQGQAQTETQSQTQSQPQEIAQKSSAQPAASFSNGGAVASAQTTATEETQLAEEPSSAKSAESDTGSGGWGEWGAQGAAAKGADTAGGTAASVASAAVSNQAASAAPAAAPSESSSSSLGTGEETTPPQHNLKNKSSETVEKSEPAEVVEPAEAVPSTGDSPRIQARKLYNKAQLQHLSGNLDGAIAGYKAAVAADSELGPAYCNLGLAYNQMHNYHEALEAFRKALACNASDAIAYNGIGAALKAQKDITGAAKNWQTAVKLNPKLGVAHYNLGTAYEQQGEFDKALASYQASVKCDSRMGEAHYRIGLILQKQKRLTEARHHFELALKLSGKSEYSDDARQRLALLEKAAK</sequence>
<feature type="compositionally biased region" description="Basic and acidic residues" evidence="4">
    <location>
        <begin position="274"/>
        <end position="298"/>
    </location>
</feature>
<feature type="compositionally biased region" description="Low complexity" evidence="4">
    <location>
        <begin position="447"/>
        <end position="497"/>
    </location>
</feature>
<keyword evidence="2 3" id="KW-0802">TPR repeat</keyword>
<evidence type="ECO:0000256" key="4">
    <source>
        <dbReference type="SAM" id="MobiDB-lite"/>
    </source>
</evidence>
<feature type="compositionally biased region" description="Low complexity" evidence="4">
    <location>
        <begin position="363"/>
        <end position="394"/>
    </location>
</feature>
<feature type="compositionally biased region" description="Low complexity" evidence="4">
    <location>
        <begin position="518"/>
        <end position="528"/>
    </location>
</feature>
<dbReference type="SUPFAM" id="SSF48452">
    <property type="entry name" value="TPR-like"/>
    <property type="match status" value="1"/>
</dbReference>
<dbReference type="InterPro" id="IPR050498">
    <property type="entry name" value="Ycf3"/>
</dbReference>
<evidence type="ECO:0000256" key="2">
    <source>
        <dbReference type="ARBA" id="ARBA00022803"/>
    </source>
</evidence>
<dbReference type="Pfam" id="PF00515">
    <property type="entry name" value="TPR_1"/>
    <property type="match status" value="1"/>
</dbReference>
<dbReference type="PROSITE" id="PS50005">
    <property type="entry name" value="TPR"/>
    <property type="match status" value="3"/>
</dbReference>
<gene>
    <name evidence="5" type="ORF">J0M35_20825</name>
</gene>
<dbReference type="GO" id="GO:0009279">
    <property type="term" value="C:cell outer membrane"/>
    <property type="evidence" value="ECO:0007669"/>
    <property type="project" value="TreeGrafter"/>
</dbReference>
<protein>
    <submittedName>
        <fullName evidence="5">Tetratricopeptide repeat protein</fullName>
    </submittedName>
</protein>
<feature type="compositionally biased region" description="Basic and acidic residues" evidence="4">
    <location>
        <begin position="507"/>
        <end position="517"/>
    </location>
</feature>